<evidence type="ECO:0000259" key="1">
    <source>
        <dbReference type="Pfam" id="PF12705"/>
    </source>
</evidence>
<dbReference type="Gene3D" id="3.90.320.10">
    <property type="match status" value="1"/>
</dbReference>
<accession>A0ABT3MCK6</accession>
<dbReference type="Pfam" id="PF12705">
    <property type="entry name" value="PDDEXK_1"/>
    <property type="match status" value="1"/>
</dbReference>
<comment type="caution">
    <text evidence="2">The sequence shown here is derived from an EMBL/GenBank/DDBJ whole genome shotgun (WGS) entry which is preliminary data.</text>
</comment>
<dbReference type="Proteomes" id="UP001208794">
    <property type="component" value="Unassembled WGS sequence"/>
</dbReference>
<protein>
    <submittedName>
        <fullName evidence="2">PD-(D/E)XK nuclease family protein</fullName>
    </submittedName>
</protein>
<evidence type="ECO:0000313" key="2">
    <source>
        <dbReference type="EMBL" id="MCW7506120.1"/>
    </source>
</evidence>
<dbReference type="InterPro" id="IPR011604">
    <property type="entry name" value="PDDEXK-like_dom_sf"/>
</dbReference>
<keyword evidence="3" id="KW-1185">Reference proteome</keyword>
<name>A0ABT3MCK6_9LEPT</name>
<sequence>MTNKNTKKNVALESSLESEIETLVQSNYQNLRLNGGHALTEDVLRSAFLQVLYYYRKMRHVAENVEKSEVKLTLPDQITENGKRYSIEGVVDIIQNDGDLSMYDIKTHDIEYIRLNKSLYQDQLNLYGHIYENLTEDRLAKTAIISTHIPKELMTLEGDAWQKEYDKWVPEEIFDYDRKEIKKTVKEFGKVVESIESRIFSPTSVEKLKEKPKEKNVPTFAIRVCRNCDARYTCSSYLQYAKDNRERTIGQGFFNVYLADEDRELYLDLISFQDEIEIEEPDLTD</sequence>
<dbReference type="EMBL" id="JAMQPR010000003">
    <property type="protein sequence ID" value="MCW7506120.1"/>
    <property type="molecule type" value="Genomic_DNA"/>
</dbReference>
<gene>
    <name evidence="2" type="ORF">ND855_18440</name>
</gene>
<dbReference type="InterPro" id="IPR038726">
    <property type="entry name" value="PDDEXK_AddAB-type"/>
</dbReference>
<feature type="domain" description="PD-(D/E)XK endonuclease-like" evidence="1">
    <location>
        <begin position="27"/>
        <end position="234"/>
    </location>
</feature>
<dbReference type="RefSeq" id="WP_265359678.1">
    <property type="nucleotide sequence ID" value="NZ_JAMQPR010000003.1"/>
</dbReference>
<evidence type="ECO:0000313" key="3">
    <source>
        <dbReference type="Proteomes" id="UP001208794"/>
    </source>
</evidence>
<organism evidence="2 3">
    <name type="scientific">Leptospira paudalimensis</name>
    <dbReference type="NCBI Taxonomy" id="2950024"/>
    <lineage>
        <taxon>Bacteria</taxon>
        <taxon>Pseudomonadati</taxon>
        <taxon>Spirochaetota</taxon>
        <taxon>Spirochaetia</taxon>
        <taxon>Leptospirales</taxon>
        <taxon>Leptospiraceae</taxon>
        <taxon>Leptospira</taxon>
    </lineage>
</organism>
<proteinExistence type="predicted"/>
<reference evidence="2 3" key="1">
    <citation type="submission" date="2022-06" db="EMBL/GenBank/DDBJ databases">
        <title>Leptospira isolates from biofilms formed at urban environments.</title>
        <authorList>
            <person name="Ribeiro P.S."/>
            <person name="Sousa T."/>
            <person name="Carvalho N."/>
            <person name="Aburjaile F."/>
            <person name="Neves F."/>
            <person name="Oliveira D."/>
            <person name="Blanco L."/>
            <person name="Lima J."/>
            <person name="Costa F."/>
            <person name="Brenig B."/>
            <person name="Soares S."/>
            <person name="Ramos R."/>
            <person name="Goes-Neto A."/>
            <person name="Matiuzzi M."/>
            <person name="Azevedo V."/>
            <person name="Ristow P."/>
        </authorList>
    </citation>
    <scope>NUCLEOTIDE SEQUENCE [LARGE SCALE GENOMIC DNA]</scope>
    <source>
        <strain evidence="2 3">VSF14</strain>
    </source>
</reference>